<dbReference type="EMBL" id="QSWH01000005">
    <property type="protein sequence ID" value="RRR22136.1"/>
    <property type="molecule type" value="Genomic_DNA"/>
</dbReference>
<accession>A0A345YMF9</accession>
<reference evidence="1 3" key="1">
    <citation type="submission" date="2018-07" db="EMBL/GenBank/DDBJ databases">
        <title>Brachybacterium saurashtrense DSM 23186 genome sequence.</title>
        <authorList>
            <person name="Guo L."/>
        </authorList>
    </citation>
    <scope>NUCLEOTIDE SEQUENCE [LARGE SCALE GENOMIC DNA]</scope>
    <source>
        <strain evidence="1 3">DSM 23186</strain>
    </source>
</reference>
<evidence type="ECO:0000313" key="3">
    <source>
        <dbReference type="Proteomes" id="UP000254236"/>
    </source>
</evidence>
<dbReference type="OrthoDB" id="4791053at2"/>
<evidence type="ECO:0000313" key="1">
    <source>
        <dbReference type="EMBL" id="AXK45111.1"/>
    </source>
</evidence>
<proteinExistence type="predicted"/>
<dbReference type="Proteomes" id="UP000254236">
    <property type="component" value="Chromosome"/>
</dbReference>
<evidence type="ECO:0000313" key="4">
    <source>
        <dbReference type="Proteomes" id="UP000282185"/>
    </source>
</evidence>
<dbReference type="AlphaFoldDB" id="A0A345YMF9"/>
<keyword evidence="3" id="KW-1185">Reference proteome</keyword>
<dbReference type="KEGG" id="bsau:DWV08_05420"/>
<dbReference type="RefSeq" id="WP_115412863.1">
    <property type="nucleotide sequence ID" value="NZ_CP031356.1"/>
</dbReference>
<gene>
    <name evidence="1" type="ORF">DWV08_05420</name>
    <name evidence="2" type="ORF">DXU92_12655</name>
</gene>
<dbReference type="EMBL" id="CP031356">
    <property type="protein sequence ID" value="AXK45111.1"/>
    <property type="molecule type" value="Genomic_DNA"/>
</dbReference>
<name>A0A345YMF9_9MICO</name>
<organism evidence="2 4">
    <name type="scientific">Brachybacterium saurashtrense</name>
    <dbReference type="NCBI Taxonomy" id="556288"/>
    <lineage>
        <taxon>Bacteria</taxon>
        <taxon>Bacillati</taxon>
        <taxon>Actinomycetota</taxon>
        <taxon>Actinomycetes</taxon>
        <taxon>Micrococcales</taxon>
        <taxon>Dermabacteraceae</taxon>
        <taxon>Brachybacterium</taxon>
    </lineage>
</organism>
<sequence length="261" mass="27129">MSGASAGRDLVALPRAAVLMLYTAAYLRGDMGPDDAARMSQGVGRTGPSGAGEDLFTWMTSLRRLPLAQLRLVLPVPGRLAGLVGPPAAIGPALEAEQAIVVTAAGIADHTLIPVLAPAEVDGRAATAVGWQKVPAPVGAQVPPTATSGSAREELLHALRRTARGSVDLDLVPDEPVEPARIPAAWVATALPRHLEPSAAHLLVLASRTLLLTRSEIEEGHGHTVHLAEALTRRGLLDELHDAARSALVETLERIVAAETG</sequence>
<evidence type="ECO:0000313" key="2">
    <source>
        <dbReference type="EMBL" id="RRR22136.1"/>
    </source>
</evidence>
<protein>
    <submittedName>
        <fullName evidence="2">Uncharacterized protein</fullName>
    </submittedName>
</protein>
<dbReference type="Proteomes" id="UP000282185">
    <property type="component" value="Unassembled WGS sequence"/>
</dbReference>
<reference evidence="2 4" key="2">
    <citation type="submission" date="2018-08" db="EMBL/GenBank/DDBJ databases">
        <title>Brachybacterium saurashtrense DSM 23186.</title>
        <authorList>
            <person name="Li Y."/>
        </authorList>
    </citation>
    <scope>NUCLEOTIDE SEQUENCE [LARGE SCALE GENOMIC DNA]</scope>
    <source>
        <strain evidence="2 4">DSM 23186</strain>
    </source>
</reference>